<keyword evidence="1" id="KW-1003">Cell membrane</keyword>
<gene>
    <name evidence="8" type="ORF">ABU614_16585</name>
    <name evidence="7" type="ORF">V2J18_10245</name>
</gene>
<reference evidence="7 9" key="1">
    <citation type="submission" date="2024-02" db="EMBL/GenBank/DDBJ databases">
        <title>Lysobacter Genome Sequencing and Mining.</title>
        <authorList>
            <person name="Bierman J."/>
            <person name="Walker M.C."/>
        </authorList>
    </citation>
    <scope>NUCLEOTIDE SEQUENCE [LARGE SCALE GENOMIC DNA]</scope>
    <source>
        <strain evidence="7 9">PB6250</strain>
    </source>
</reference>
<reference evidence="8" key="2">
    <citation type="submission" date="2024-06" db="EMBL/GenBank/DDBJ databases">
        <authorList>
            <person name="Li S."/>
        </authorList>
    </citation>
    <scope>NUCLEOTIDE SEQUENCE</scope>
    <source>
        <strain evidence="8">SR10</strain>
    </source>
</reference>
<evidence type="ECO:0000256" key="2">
    <source>
        <dbReference type="ARBA" id="ARBA00022692"/>
    </source>
</evidence>
<accession>A0AAU8MRH8</accession>
<sequence>MRVIRLLVALACLAAGAILGALNRQIVSIDLGVGFVPPTSLGIALIVALLIGALIGGLAISASVVLPLRRRLARAERAASAAPAPAPTLTGPEV</sequence>
<keyword evidence="3 5" id="KW-1133">Transmembrane helix</keyword>
<evidence type="ECO:0000313" key="8">
    <source>
        <dbReference type="EMBL" id="XCO73994.1"/>
    </source>
</evidence>
<protein>
    <submittedName>
        <fullName evidence="8">Lipopolysaccharide assembly protein LapA domain-containing protein</fullName>
    </submittedName>
</protein>
<organism evidence="8">
    <name type="scientific">Lysobacter firmicutimachus</name>
    <dbReference type="NCBI Taxonomy" id="1792846"/>
    <lineage>
        <taxon>Bacteria</taxon>
        <taxon>Pseudomonadati</taxon>
        <taxon>Pseudomonadota</taxon>
        <taxon>Gammaproteobacteria</taxon>
        <taxon>Lysobacterales</taxon>
        <taxon>Lysobacteraceae</taxon>
        <taxon>Lysobacter</taxon>
    </lineage>
</organism>
<dbReference type="Proteomes" id="UP001387215">
    <property type="component" value="Unassembled WGS sequence"/>
</dbReference>
<keyword evidence="9" id="KW-1185">Reference proteome</keyword>
<feature type="domain" description="Lipopolysaccharide assembly protein A" evidence="6">
    <location>
        <begin position="23"/>
        <end position="80"/>
    </location>
</feature>
<keyword evidence="4 5" id="KW-0472">Membrane</keyword>
<name>A0AAU8MRH8_9GAMM</name>
<proteinExistence type="predicted"/>
<dbReference type="GO" id="GO:0005886">
    <property type="term" value="C:plasma membrane"/>
    <property type="evidence" value="ECO:0007669"/>
    <property type="project" value="InterPro"/>
</dbReference>
<evidence type="ECO:0000256" key="3">
    <source>
        <dbReference type="ARBA" id="ARBA00022989"/>
    </source>
</evidence>
<dbReference type="AlphaFoldDB" id="A0AAU8MRH8"/>
<evidence type="ECO:0000313" key="9">
    <source>
        <dbReference type="Proteomes" id="UP001387215"/>
    </source>
</evidence>
<dbReference type="RefSeq" id="WP_064749920.1">
    <property type="nucleotide sequence ID" value="NZ_CP159925.1"/>
</dbReference>
<dbReference type="EMBL" id="CP159925">
    <property type="protein sequence ID" value="XCO73994.1"/>
    <property type="molecule type" value="Genomic_DNA"/>
</dbReference>
<dbReference type="EMBL" id="JBANDL010000002">
    <property type="protein sequence ID" value="MEI2455058.1"/>
    <property type="molecule type" value="Genomic_DNA"/>
</dbReference>
<evidence type="ECO:0000259" key="6">
    <source>
        <dbReference type="Pfam" id="PF06305"/>
    </source>
</evidence>
<evidence type="ECO:0000313" key="7">
    <source>
        <dbReference type="EMBL" id="MEI2455058.1"/>
    </source>
</evidence>
<evidence type="ECO:0000256" key="5">
    <source>
        <dbReference type="SAM" id="Phobius"/>
    </source>
</evidence>
<keyword evidence="2 5" id="KW-0812">Transmembrane</keyword>
<evidence type="ECO:0000256" key="1">
    <source>
        <dbReference type="ARBA" id="ARBA00022475"/>
    </source>
</evidence>
<dbReference type="Pfam" id="PF06305">
    <property type="entry name" value="LapA_dom"/>
    <property type="match status" value="1"/>
</dbReference>
<evidence type="ECO:0000256" key="4">
    <source>
        <dbReference type="ARBA" id="ARBA00023136"/>
    </source>
</evidence>
<dbReference type="InterPro" id="IPR010445">
    <property type="entry name" value="LapA_dom"/>
</dbReference>
<feature type="transmembrane region" description="Helical" evidence="5">
    <location>
        <begin position="40"/>
        <end position="68"/>
    </location>
</feature>